<evidence type="ECO:0000313" key="5">
    <source>
        <dbReference type="EMBL" id="KTD48641.1"/>
    </source>
</evidence>
<dbReference type="PANTHER" id="PTHR30035:SF3">
    <property type="entry name" value="INTERMEMBRANE PHOSPHOLIPID TRANSPORT SYSTEM LIPOPROTEIN MLAA"/>
    <property type="match status" value="1"/>
</dbReference>
<evidence type="ECO:0000256" key="2">
    <source>
        <dbReference type="ARBA" id="ARBA00022729"/>
    </source>
</evidence>
<dbReference type="PATRIC" id="fig|458.5.peg.1028"/>
<comment type="similarity">
    <text evidence="1">Belongs to the MlaA family.</text>
</comment>
<dbReference type="PROSITE" id="PS51257">
    <property type="entry name" value="PROKAR_LIPOPROTEIN"/>
    <property type="match status" value="1"/>
</dbReference>
<dbReference type="STRING" id="458.Lrub_0992"/>
<proteinExistence type="inferred from homology"/>
<feature type="chain" id="PRO_5006916933" evidence="4">
    <location>
        <begin position="23"/>
        <end position="264"/>
    </location>
</feature>
<evidence type="ECO:0000313" key="6">
    <source>
        <dbReference type="Proteomes" id="UP000054608"/>
    </source>
</evidence>
<dbReference type="Proteomes" id="UP000054608">
    <property type="component" value="Unassembled WGS sequence"/>
</dbReference>
<dbReference type="OrthoDB" id="9785326at2"/>
<evidence type="ECO:0000256" key="3">
    <source>
        <dbReference type="SAM" id="MobiDB-lite"/>
    </source>
</evidence>
<dbReference type="GO" id="GO:0120010">
    <property type="term" value="P:intermembrane phospholipid transfer"/>
    <property type="evidence" value="ECO:0007669"/>
    <property type="project" value="TreeGrafter"/>
</dbReference>
<protein>
    <submittedName>
        <fullName evidence="5">Lipoprotein VacJ-like protein</fullName>
    </submittedName>
</protein>
<feature type="region of interest" description="Disordered" evidence="3">
    <location>
        <begin position="229"/>
        <end position="264"/>
    </location>
</feature>
<accession>A0A0W0XV17</accession>
<dbReference type="InterPro" id="IPR007428">
    <property type="entry name" value="MlaA"/>
</dbReference>
<keyword evidence="6" id="KW-1185">Reference proteome</keyword>
<feature type="compositionally biased region" description="Acidic residues" evidence="3">
    <location>
        <begin position="236"/>
        <end position="251"/>
    </location>
</feature>
<reference evidence="5 6" key="1">
    <citation type="submission" date="2015-11" db="EMBL/GenBank/DDBJ databases">
        <title>Genomic analysis of 38 Legionella species identifies large and diverse effector repertoires.</title>
        <authorList>
            <person name="Burstein D."/>
            <person name="Amaro F."/>
            <person name="Zusman T."/>
            <person name="Lifshitz Z."/>
            <person name="Cohen O."/>
            <person name="Gilbert J.A."/>
            <person name="Pupko T."/>
            <person name="Shuman H.A."/>
            <person name="Segal G."/>
        </authorList>
    </citation>
    <scope>NUCLEOTIDE SEQUENCE [LARGE SCALE GENOMIC DNA]</scope>
    <source>
        <strain evidence="5 6">WA-270A-C2</strain>
    </source>
</reference>
<comment type="caution">
    <text evidence="5">The sequence shown here is derived from an EMBL/GenBank/DDBJ whole genome shotgun (WGS) entry which is preliminary data.</text>
</comment>
<organism evidence="5 6">
    <name type="scientific">Legionella rubrilucens</name>
    <dbReference type="NCBI Taxonomy" id="458"/>
    <lineage>
        <taxon>Bacteria</taxon>
        <taxon>Pseudomonadati</taxon>
        <taxon>Pseudomonadota</taxon>
        <taxon>Gammaproteobacteria</taxon>
        <taxon>Legionellales</taxon>
        <taxon>Legionellaceae</taxon>
        <taxon>Legionella</taxon>
    </lineage>
</organism>
<dbReference type="EMBL" id="LNYT01000007">
    <property type="protein sequence ID" value="KTD48641.1"/>
    <property type="molecule type" value="Genomic_DNA"/>
</dbReference>
<name>A0A0W0XV17_9GAMM</name>
<dbReference type="PRINTS" id="PR01805">
    <property type="entry name" value="VACJLIPOPROT"/>
</dbReference>
<dbReference type="GO" id="GO:0016020">
    <property type="term" value="C:membrane"/>
    <property type="evidence" value="ECO:0007669"/>
    <property type="project" value="InterPro"/>
</dbReference>
<keyword evidence="2 4" id="KW-0732">Signal</keyword>
<dbReference type="Pfam" id="PF04333">
    <property type="entry name" value="MlaA"/>
    <property type="match status" value="1"/>
</dbReference>
<feature type="signal peptide" evidence="4">
    <location>
        <begin position="1"/>
        <end position="22"/>
    </location>
</feature>
<dbReference type="RefSeq" id="WP_058531091.1">
    <property type="nucleotide sequence ID" value="NZ_CAAAIN010000001.1"/>
</dbReference>
<evidence type="ECO:0000256" key="4">
    <source>
        <dbReference type="SAM" id="SignalP"/>
    </source>
</evidence>
<keyword evidence="5" id="KW-0449">Lipoprotein</keyword>
<sequence length="264" mass="29625">MRLIASLTTLASALLLSGCFYKGPNPDDPYESLNRKIYRFNNAFDATILKPPARLYKAVLPDPVRASINNAYNNINMIPTVANDVLQWEWRYAIKDTWRFVINSTFGIGGLFDVADKRFGLPPRSNDLGLTFAKWGDKKSPFIMIPLMGPSTIRDGMGMLFEYTVITPYPYIGNDAVIYGLIGLRYVDLRSQLFETERLMSEALDPYAFLRDAYLQHRHYRITGQQGAALAANGDDSNDGSDYVDDDEGGDDNLGADYVDEDEA</sequence>
<dbReference type="AlphaFoldDB" id="A0A0W0XV17"/>
<evidence type="ECO:0000256" key="1">
    <source>
        <dbReference type="ARBA" id="ARBA00010634"/>
    </source>
</evidence>
<gene>
    <name evidence="5" type="ORF">Lrub_0992</name>
</gene>
<dbReference type="PANTHER" id="PTHR30035">
    <property type="entry name" value="LIPOPROTEIN VACJ-RELATED"/>
    <property type="match status" value="1"/>
</dbReference>